<keyword evidence="1" id="KW-0175">Coiled coil</keyword>
<proteinExistence type="predicted"/>
<evidence type="ECO:0000256" key="1">
    <source>
        <dbReference type="SAM" id="Coils"/>
    </source>
</evidence>
<reference evidence="2" key="1">
    <citation type="submission" date="2021-06" db="EMBL/GenBank/DDBJ databases">
        <authorList>
            <person name="Gannon L."/>
            <person name="Redgwell R T."/>
            <person name="Michniewski S."/>
            <person name="Harrison D C."/>
            <person name="Millard A."/>
        </authorList>
    </citation>
    <scope>NUCLEOTIDE SEQUENCE</scope>
</reference>
<evidence type="ECO:0000313" key="2">
    <source>
        <dbReference type="EMBL" id="CAG7580314.1"/>
    </source>
</evidence>
<sequence length="427" mass="49339">MKDLKVKLFGFKKGLEFEQSDIANIVDVHMNALGNASEKRVIQSLTERLETYTYDDDVKSLLESLGEDMKNYELLYELKDLYKVVEARDNGMVYRHPLNVLLGIINLESDDDRMAKIMNELAVYDWVPEIKMFIHNLTASPEKKQNLLNGGDSNSVYTIVESVENGHVALIKDSWFLITDESIDKCVLEEHVTDEPQLRLLRTLESALQFSEVTEDRIDFRISESLVIGISVKNPGDTFINEDKVNKETTLENLFSSPIVPIVNKNFFPLIKETANNLDKFVELDVVKHVTNLIQPFMEAFAFNFKENMYLYTCDSRYGNSFFKYESAMELIDDVRNQMNYDLTYFFENKLSDEVKVQRKLEDKVREIQVSIEDIDKNIDKVEANLTMLGESEVLDQALVGLKEEKTSLESELLAVKETMYKEIIKK</sequence>
<gene>
    <name evidence="2" type="ORF">SLAVMIC_00353</name>
</gene>
<name>A0A8D9C8S8_9VIRU</name>
<dbReference type="EMBL" id="OU342829">
    <property type="protein sequence ID" value="CAG7580314.1"/>
    <property type="molecule type" value="Genomic_DNA"/>
</dbReference>
<organism evidence="2">
    <name type="scientific">uncultured marine phage</name>
    <dbReference type="NCBI Taxonomy" id="707152"/>
    <lineage>
        <taxon>Viruses</taxon>
        <taxon>environmental samples</taxon>
    </lineage>
</organism>
<accession>A0A8D9C8S8</accession>
<feature type="coiled-coil region" evidence="1">
    <location>
        <begin position="358"/>
        <end position="419"/>
    </location>
</feature>
<protein>
    <submittedName>
        <fullName evidence="2">Uncharacterized protein</fullName>
    </submittedName>
</protein>